<organism evidence="1 2">
    <name type="scientific">Vitis vinifera</name>
    <name type="common">Grape</name>
    <dbReference type="NCBI Taxonomy" id="29760"/>
    <lineage>
        <taxon>Eukaryota</taxon>
        <taxon>Viridiplantae</taxon>
        <taxon>Streptophyta</taxon>
        <taxon>Embryophyta</taxon>
        <taxon>Tracheophyta</taxon>
        <taxon>Spermatophyta</taxon>
        <taxon>Magnoliopsida</taxon>
        <taxon>eudicotyledons</taxon>
        <taxon>Gunneridae</taxon>
        <taxon>Pentapetalae</taxon>
        <taxon>rosids</taxon>
        <taxon>Vitales</taxon>
        <taxon>Vitaceae</taxon>
        <taxon>Viteae</taxon>
        <taxon>Vitis</taxon>
    </lineage>
</organism>
<protein>
    <submittedName>
        <fullName evidence="1">Uncharacterized protein</fullName>
    </submittedName>
</protein>
<evidence type="ECO:0000313" key="1">
    <source>
        <dbReference type="EMBL" id="CBI29131.3"/>
    </source>
</evidence>
<dbReference type="InParanoid" id="D7TF96"/>
<keyword evidence="2" id="KW-1185">Reference proteome</keyword>
<proteinExistence type="predicted"/>
<gene>
    <name evidence="1" type="ordered locus">VIT_13s0047g00530</name>
</gene>
<reference evidence="2" key="1">
    <citation type="journal article" date="2007" name="Nature">
        <title>The grapevine genome sequence suggests ancestral hexaploidization in major angiosperm phyla.</title>
        <authorList>
            <consortium name="The French-Italian Public Consortium for Grapevine Genome Characterization."/>
            <person name="Jaillon O."/>
            <person name="Aury J.-M."/>
            <person name="Noel B."/>
            <person name="Policriti A."/>
            <person name="Clepet C."/>
            <person name="Casagrande A."/>
            <person name="Choisne N."/>
            <person name="Aubourg S."/>
            <person name="Vitulo N."/>
            <person name="Jubin C."/>
            <person name="Vezzi A."/>
            <person name="Legeai F."/>
            <person name="Hugueney P."/>
            <person name="Dasilva C."/>
            <person name="Horner D."/>
            <person name="Mica E."/>
            <person name="Jublot D."/>
            <person name="Poulain J."/>
            <person name="Bruyere C."/>
            <person name="Billault A."/>
            <person name="Segurens B."/>
            <person name="Gouyvenoux M."/>
            <person name="Ugarte E."/>
            <person name="Cattonaro F."/>
            <person name="Anthouard V."/>
            <person name="Vico V."/>
            <person name="Del Fabbro C."/>
            <person name="Alaux M."/>
            <person name="Di Gaspero G."/>
            <person name="Dumas V."/>
            <person name="Felice N."/>
            <person name="Paillard S."/>
            <person name="Juman I."/>
            <person name="Moroldo M."/>
            <person name="Scalabrin S."/>
            <person name="Canaguier A."/>
            <person name="Le Clainche I."/>
            <person name="Malacrida G."/>
            <person name="Durand E."/>
            <person name="Pesole G."/>
            <person name="Laucou V."/>
            <person name="Chatelet P."/>
            <person name="Merdinoglu D."/>
            <person name="Delledonne M."/>
            <person name="Pezzotti M."/>
            <person name="Lecharny A."/>
            <person name="Scarpelli C."/>
            <person name="Artiguenave F."/>
            <person name="Pe M.E."/>
            <person name="Valle G."/>
            <person name="Morgante M."/>
            <person name="Caboche M."/>
            <person name="Adam-Blondon A.-F."/>
            <person name="Weissenbach J."/>
            <person name="Quetier F."/>
            <person name="Wincker P."/>
        </authorList>
    </citation>
    <scope>NUCLEOTIDE SEQUENCE [LARGE SCALE GENOMIC DNA]</scope>
    <source>
        <strain evidence="2">cv. Pinot noir / PN40024</strain>
    </source>
</reference>
<evidence type="ECO:0000313" key="2">
    <source>
        <dbReference type="Proteomes" id="UP000009183"/>
    </source>
</evidence>
<accession>D7TF96</accession>
<dbReference type="Proteomes" id="UP000009183">
    <property type="component" value="Chromosome 13"/>
</dbReference>
<dbReference type="HOGENOM" id="CLU_2473526_0_0_1"/>
<dbReference type="PaxDb" id="29760-VIT_13s0047g00530.t01"/>
<name>D7TF96_VITVI</name>
<dbReference type="EMBL" id="FN595767">
    <property type="protein sequence ID" value="CBI29131.3"/>
    <property type="molecule type" value="Genomic_DNA"/>
</dbReference>
<dbReference type="AlphaFoldDB" id="D7TF96"/>
<sequence length="88" mass="10440">MVVIFPHFCSSYIFLALYCNECKYNLSHEWTNLVEKKLFMFLNLEVFKHGRHEPILLGVVILMLKIPPNLLVAKDLVEYQCLLLEKQR</sequence>